<dbReference type="PROSITE" id="PS50005">
    <property type="entry name" value="TPR"/>
    <property type="match status" value="2"/>
</dbReference>
<dbReference type="Gene3D" id="1.25.40.10">
    <property type="entry name" value="Tetratricopeptide repeat domain"/>
    <property type="match status" value="2"/>
</dbReference>
<dbReference type="AlphaFoldDB" id="A0A382PYD7"/>
<sequence>MKLGSICNLLHAYKEAEYYLIESIYCGHASKNILFQLGLAYGGQKKYLQALMALKESLNYSLDDPILHYQLGAIYQEMFIFDLAIEEYKIYSEAYKKDPIVYRLIGDSYVHLKNYQDAIINYRKASELYNYKDILSLYNLGNCYFELKDFKNAAKYFKSVLRINYDHAETHASLIPTYINLNKYKEAKKECDILYMLDRNSYNSIGHCIN</sequence>
<proteinExistence type="predicted"/>
<reference evidence="1" key="1">
    <citation type="submission" date="2018-05" db="EMBL/GenBank/DDBJ databases">
        <authorList>
            <person name="Lanie J.A."/>
            <person name="Ng W.-L."/>
            <person name="Kazmierczak K.M."/>
            <person name="Andrzejewski T.M."/>
            <person name="Davidsen T.M."/>
            <person name="Wayne K.J."/>
            <person name="Tettelin H."/>
            <person name="Glass J.I."/>
            <person name="Rusch D."/>
            <person name="Podicherti R."/>
            <person name="Tsui H.-C.T."/>
            <person name="Winkler M.E."/>
        </authorList>
    </citation>
    <scope>NUCLEOTIDE SEQUENCE</scope>
</reference>
<gene>
    <name evidence="1" type="ORF">METZ01_LOCUS329855</name>
</gene>
<dbReference type="PANTHER" id="PTHR12558">
    <property type="entry name" value="CELL DIVISION CYCLE 16,23,27"/>
    <property type="match status" value="1"/>
</dbReference>
<dbReference type="Pfam" id="PF13424">
    <property type="entry name" value="TPR_12"/>
    <property type="match status" value="1"/>
</dbReference>
<name>A0A382PYD7_9ZZZZ</name>
<dbReference type="InterPro" id="IPR011990">
    <property type="entry name" value="TPR-like_helical_dom_sf"/>
</dbReference>
<dbReference type="SUPFAM" id="SSF48452">
    <property type="entry name" value="TPR-like"/>
    <property type="match status" value="1"/>
</dbReference>
<dbReference type="SMART" id="SM00028">
    <property type="entry name" value="TPR"/>
    <property type="match status" value="5"/>
</dbReference>
<accession>A0A382PYD7</accession>
<protein>
    <submittedName>
        <fullName evidence="1">Uncharacterized protein</fullName>
    </submittedName>
</protein>
<dbReference type="InterPro" id="IPR019734">
    <property type="entry name" value="TPR_rpt"/>
</dbReference>
<organism evidence="1">
    <name type="scientific">marine metagenome</name>
    <dbReference type="NCBI Taxonomy" id="408172"/>
    <lineage>
        <taxon>unclassified sequences</taxon>
        <taxon>metagenomes</taxon>
        <taxon>ecological metagenomes</taxon>
    </lineage>
</organism>
<dbReference type="EMBL" id="UINC01109876">
    <property type="protein sequence ID" value="SVC77001.1"/>
    <property type="molecule type" value="Genomic_DNA"/>
</dbReference>
<dbReference type="PANTHER" id="PTHR12558:SF13">
    <property type="entry name" value="CELL DIVISION CYCLE PROTEIN 27 HOMOLOG"/>
    <property type="match status" value="1"/>
</dbReference>
<evidence type="ECO:0000313" key="1">
    <source>
        <dbReference type="EMBL" id="SVC77001.1"/>
    </source>
</evidence>